<organism evidence="2 3">
    <name type="scientific">Planomonospora venezuelensis</name>
    <dbReference type="NCBI Taxonomy" id="1999"/>
    <lineage>
        <taxon>Bacteria</taxon>
        <taxon>Bacillati</taxon>
        <taxon>Actinomycetota</taxon>
        <taxon>Actinomycetes</taxon>
        <taxon>Streptosporangiales</taxon>
        <taxon>Streptosporangiaceae</taxon>
        <taxon>Planomonospora</taxon>
    </lineage>
</organism>
<protein>
    <submittedName>
        <fullName evidence="2">Uncharacterized LabA/DUF88 family protein</fullName>
    </submittedName>
</protein>
<comment type="caution">
    <text evidence="2">The sequence shown here is derived from an EMBL/GenBank/DDBJ whole genome shotgun (WGS) entry which is preliminary data.</text>
</comment>
<dbReference type="EMBL" id="JACHJJ010000011">
    <property type="protein sequence ID" value="MBB5964375.1"/>
    <property type="molecule type" value="Genomic_DNA"/>
</dbReference>
<evidence type="ECO:0000313" key="3">
    <source>
        <dbReference type="Proteomes" id="UP000562352"/>
    </source>
</evidence>
<dbReference type="Pfam" id="PF01936">
    <property type="entry name" value="NYN"/>
    <property type="match status" value="1"/>
</dbReference>
<dbReference type="AlphaFoldDB" id="A0A841D8A6"/>
<dbReference type="InterPro" id="IPR021139">
    <property type="entry name" value="NYN"/>
</dbReference>
<accession>A0A841D8A6</accession>
<dbReference type="Gene3D" id="3.40.50.1010">
    <property type="entry name" value="5'-nuclease"/>
    <property type="match status" value="1"/>
</dbReference>
<reference evidence="2 3" key="1">
    <citation type="submission" date="2020-08" db="EMBL/GenBank/DDBJ databases">
        <title>Genomic Encyclopedia of Type Strains, Phase III (KMG-III): the genomes of soil and plant-associated and newly described type strains.</title>
        <authorList>
            <person name="Whitman W."/>
        </authorList>
    </citation>
    <scope>NUCLEOTIDE SEQUENCE [LARGE SCALE GENOMIC DNA]</scope>
    <source>
        <strain evidence="2 3">CECT 3303</strain>
    </source>
</reference>
<keyword evidence="3" id="KW-1185">Reference proteome</keyword>
<feature type="domain" description="NYN" evidence="1">
    <location>
        <begin position="11"/>
        <end position="182"/>
    </location>
</feature>
<proteinExistence type="predicted"/>
<evidence type="ECO:0000313" key="2">
    <source>
        <dbReference type="EMBL" id="MBB5964375.1"/>
    </source>
</evidence>
<dbReference type="PANTHER" id="PTHR35458:SF8">
    <property type="entry name" value="SLR0650 PROTEIN"/>
    <property type="match status" value="1"/>
</dbReference>
<dbReference type="CDD" id="cd18722">
    <property type="entry name" value="PIN_NicB-like"/>
    <property type="match status" value="1"/>
</dbReference>
<sequence length="215" mass="23911">MRDKSNGGAARVGVYIDGYNLYYALRKLGGRRYLWLDLAGLAARLLHGDQVLEAVYYFTAPVRRDPASVARQRRYLAALRCGGVLRIVLGRFLELRMQCRDCGAGWRTYEEKQTDVAIATAMVADVALGRVDVVLLISADSDLCAAVRTLREIDAHRGTKTRVVAVFPPGKGSDQLRRVADAWFPLGEAVIRGSQLPDVVQDRNGASYHRPSYWN</sequence>
<dbReference type="PANTHER" id="PTHR35458">
    <property type="entry name" value="SLR0755 PROTEIN"/>
    <property type="match status" value="1"/>
</dbReference>
<dbReference type="InterPro" id="IPR047140">
    <property type="entry name" value="LabA"/>
</dbReference>
<dbReference type="GO" id="GO:0004540">
    <property type="term" value="F:RNA nuclease activity"/>
    <property type="evidence" value="ECO:0007669"/>
    <property type="project" value="InterPro"/>
</dbReference>
<name>A0A841D8A6_PLAVE</name>
<evidence type="ECO:0000259" key="1">
    <source>
        <dbReference type="Pfam" id="PF01936"/>
    </source>
</evidence>
<dbReference type="Proteomes" id="UP000562352">
    <property type="component" value="Unassembled WGS sequence"/>
</dbReference>
<dbReference type="RefSeq" id="WP_184943146.1">
    <property type="nucleotide sequence ID" value="NZ_BAAAWZ010000001.1"/>
</dbReference>
<gene>
    <name evidence="2" type="ORF">FHS22_003659</name>
</gene>